<comment type="function">
    <text evidence="6">Maltosyltransferase that uses maltose 1-phosphate (M1P) as the sugar donor to elongate linear or branched alpha-(1-&gt;4)-glucans. Is involved in a branched alpha-glucan biosynthetic pathway from trehalose, together with TreS, Mak and GlgB.</text>
</comment>
<feature type="binding site" evidence="6">
    <location>
        <position position="405"/>
    </location>
    <ligand>
        <name>alpha-maltose 1-phosphate</name>
        <dbReference type="ChEBI" id="CHEBI:63576"/>
    </ligand>
</feature>
<evidence type="ECO:0000256" key="1">
    <source>
        <dbReference type="ARBA" id="ARBA00011738"/>
    </source>
</evidence>
<feature type="binding site" evidence="6">
    <location>
        <begin position="544"/>
        <end position="545"/>
    </location>
    <ligand>
        <name>alpha-maltose 1-phosphate</name>
        <dbReference type="ChEBI" id="CHEBI:63576"/>
    </ligand>
</feature>
<dbReference type="Proteomes" id="UP000243378">
    <property type="component" value="Unassembled WGS sequence"/>
</dbReference>
<dbReference type="SUPFAM" id="SSF51445">
    <property type="entry name" value="(Trans)glycosidases"/>
    <property type="match status" value="1"/>
</dbReference>
<proteinExistence type="inferred from homology"/>
<dbReference type="InterPro" id="IPR017853">
    <property type="entry name" value="GH"/>
</dbReference>
<keyword evidence="4 6" id="KW-0119">Carbohydrate metabolism</keyword>
<feature type="domain" description="Glycosyl hydrolase family 13 catalytic" evidence="8">
    <location>
        <begin position="224"/>
        <end position="569"/>
    </location>
</feature>
<dbReference type="RefSeq" id="WP_092370833.1">
    <property type="nucleotide sequence ID" value="NZ_FNBM01000009.1"/>
</dbReference>
<dbReference type="GO" id="GO:0004553">
    <property type="term" value="F:hydrolase activity, hydrolyzing O-glycosyl compounds"/>
    <property type="evidence" value="ECO:0007669"/>
    <property type="project" value="InterPro"/>
</dbReference>
<comment type="catalytic activity">
    <reaction evidence="5 6">
        <text>alpha-maltose 1-phosphate + [(1-&gt;4)-alpha-D-glucosyl](n) = [(1-&gt;4)-alpha-D-glucosyl](n+2) + phosphate</text>
        <dbReference type="Rhea" id="RHEA:42692"/>
        <dbReference type="Rhea" id="RHEA-COMP:9584"/>
        <dbReference type="Rhea" id="RHEA-COMP:10183"/>
        <dbReference type="ChEBI" id="CHEBI:15444"/>
        <dbReference type="ChEBI" id="CHEBI:43474"/>
        <dbReference type="ChEBI" id="CHEBI:63576"/>
        <dbReference type="EC" id="2.4.99.16"/>
    </reaction>
</comment>
<accession>A0A1G7T701</accession>
<dbReference type="HAMAP" id="MF_02124">
    <property type="entry name" value="GlgE"/>
    <property type="match status" value="1"/>
</dbReference>
<feature type="binding site" evidence="6">
    <location>
        <position position="332"/>
    </location>
    <ligand>
        <name>alpha-maltose 1-phosphate</name>
        <dbReference type="ChEBI" id="CHEBI:63576"/>
    </ligand>
</feature>
<feature type="region of interest" description="Disordered" evidence="7">
    <location>
        <begin position="269"/>
        <end position="302"/>
    </location>
</feature>
<comment type="similarity">
    <text evidence="6">Belongs to the glycosyl hydrolase 13 family. GlgE subfamily.</text>
</comment>
<dbReference type="InterPro" id="IPR006047">
    <property type="entry name" value="GH13_cat_dom"/>
</dbReference>
<dbReference type="Pfam" id="PF00128">
    <property type="entry name" value="Alpha-amylase"/>
    <property type="match status" value="1"/>
</dbReference>
<evidence type="ECO:0000313" key="9">
    <source>
        <dbReference type="EMBL" id="SDG31157.1"/>
    </source>
</evidence>
<dbReference type="GO" id="GO:0030979">
    <property type="term" value="P:alpha-glucan biosynthetic process"/>
    <property type="evidence" value="ECO:0007669"/>
    <property type="project" value="UniProtKB-UniRule"/>
</dbReference>
<dbReference type="InterPro" id="IPR026585">
    <property type="entry name" value="GlgE"/>
</dbReference>
<dbReference type="STRING" id="640205.SAMN05216381_3684"/>
<evidence type="ECO:0000256" key="5">
    <source>
        <dbReference type="ARBA" id="ARBA00048735"/>
    </source>
</evidence>
<dbReference type="InterPro" id="IPR049171">
    <property type="entry name" value="GLGE_C"/>
</dbReference>
<evidence type="ECO:0000256" key="7">
    <source>
        <dbReference type="SAM" id="MobiDB-lite"/>
    </source>
</evidence>
<dbReference type="AlphaFoldDB" id="A0A1G7T701"/>
<dbReference type="InterPro" id="IPR021828">
    <property type="entry name" value="GlgE_dom_N/S"/>
</dbReference>
<sequence length="674" mass="77022">MPSAQLQTPYLQEPVRLSHGQLSLEQALELPRLAIEEVEPQVEQGRFAVKAIAGDEVTVSALIFADGHDKLAGEVLWRDQGAEHWHREPLEDIGHDRWQAVITPQKVGEVEFLIEAWWDIYASYCYELSKKFGAGVTINLELQEGEALLREAAGRAEGDLAMTLQAVVDELGELQSLDERVALLLAPDTQAAVRRAEGHPHRTRSAVYLLDVERPLARFASWYELFPRSETDDPTRHGSLRDVIKRLPAIQTMGFDVLYFPPIHPIGTTHRKGRNNSLTAGPEDPGSPYAIGSHEGGHDAIHPQLGTREDFIALVEAAREHDLEIALDFAIQCSPDHPWLQQHPGWFSWRPDGSIRHAENPPKKYEDIVNVDFYAQDAIPELWLALRDVVRGWVELGVYQFRVDNPHTKPLPFWEWLIADIRKTHPQVMFLAEAFTRPAMMARLGKLGFTQSYTYFTWRNTKAELEAYLTELNEAPWRDCYRPNFFVNTPDINPYFLHHNGRAGFLIRAALATMGSGLWGMYSGFEICESLPVPGKEEYLDSEKYEIRVRDYQAPGNIVAEIAQLNRIRRLNPALQTHLGFKAYTCWNDNILYFGKRTADRKNFILVAISLDPHNAQEANFELPLWELGLDDNATTEGEDLMTGHTWQWHGKVQWMRIEPWHQPFGIWRIRVAS</sequence>
<organism evidence="9 10">
    <name type="scientific">Phytopseudomonas seleniipraecipitans</name>
    <dbReference type="NCBI Taxonomy" id="640205"/>
    <lineage>
        <taxon>Bacteria</taxon>
        <taxon>Pseudomonadati</taxon>
        <taxon>Pseudomonadota</taxon>
        <taxon>Gammaproteobacteria</taxon>
        <taxon>Pseudomonadales</taxon>
        <taxon>Pseudomonadaceae</taxon>
        <taxon>Phytopseudomonas</taxon>
    </lineage>
</organism>
<dbReference type="InterPro" id="IPR013780">
    <property type="entry name" value="Glyco_hydro_b"/>
</dbReference>
<evidence type="ECO:0000256" key="4">
    <source>
        <dbReference type="ARBA" id="ARBA00023277"/>
    </source>
</evidence>
<dbReference type="OrthoDB" id="9805159at2"/>
<dbReference type="Gene3D" id="2.60.40.1180">
    <property type="entry name" value="Golgi alpha-mannosidase II"/>
    <property type="match status" value="1"/>
</dbReference>
<name>A0A1G7T701_9GAMM</name>
<feature type="active site" description="Proton donor" evidence="6">
    <location>
        <position position="433"/>
    </location>
</feature>
<dbReference type="Gene3D" id="1.20.58.80">
    <property type="entry name" value="Phosphotransferase system, lactose/cellobiose-type IIA subunit"/>
    <property type="match status" value="1"/>
</dbReference>
<dbReference type="GO" id="GO:0016758">
    <property type="term" value="F:hexosyltransferase activity"/>
    <property type="evidence" value="ECO:0007669"/>
    <property type="project" value="UniProtKB-UniRule"/>
</dbReference>
<comment type="subunit">
    <text evidence="1 6">Homodimer.</text>
</comment>
<evidence type="ECO:0000313" key="10">
    <source>
        <dbReference type="Proteomes" id="UP000243378"/>
    </source>
</evidence>
<dbReference type="PANTHER" id="PTHR47786">
    <property type="entry name" value="ALPHA-1,4-GLUCAN:MALTOSE-1-PHOSPHATE MALTOSYLTRANSFERASE"/>
    <property type="match status" value="1"/>
</dbReference>
<feature type="binding site" evidence="6">
    <location>
        <position position="272"/>
    </location>
    <ligand>
        <name>alpha-maltose 1-phosphate</name>
        <dbReference type="ChEBI" id="CHEBI:63576"/>
    </ligand>
</feature>
<evidence type="ECO:0000256" key="3">
    <source>
        <dbReference type="ARBA" id="ARBA00022679"/>
    </source>
</evidence>
<gene>
    <name evidence="6" type="primary">glgE</name>
    <name evidence="9" type="ORF">SAMN05216381_3684</name>
</gene>
<dbReference type="Gene3D" id="3.20.20.80">
    <property type="entry name" value="Glycosidases"/>
    <property type="match status" value="1"/>
</dbReference>
<dbReference type="PANTHER" id="PTHR47786:SF2">
    <property type="entry name" value="GLYCOSYL HYDROLASE FAMILY 13 CATALYTIC DOMAIN-CONTAINING PROTEIN"/>
    <property type="match status" value="1"/>
</dbReference>
<feature type="binding site" evidence="6">
    <location>
        <position position="367"/>
    </location>
    <ligand>
        <name>alpha-maltose 1-phosphate</name>
        <dbReference type="ChEBI" id="CHEBI:63576"/>
    </ligand>
</feature>
<dbReference type="EMBL" id="FNBM01000009">
    <property type="protein sequence ID" value="SDG31157.1"/>
    <property type="molecule type" value="Genomic_DNA"/>
</dbReference>
<dbReference type="EC" id="2.4.99.16" evidence="6"/>
<dbReference type="Gene3D" id="2.60.40.10">
    <property type="entry name" value="Immunoglobulins"/>
    <property type="match status" value="1"/>
</dbReference>
<feature type="site" description="Transition state stabilizer" evidence="6">
    <location>
        <position position="491"/>
    </location>
</feature>
<dbReference type="InterPro" id="IPR013783">
    <property type="entry name" value="Ig-like_fold"/>
</dbReference>
<evidence type="ECO:0000256" key="6">
    <source>
        <dbReference type="HAMAP-Rule" id="MF_02124"/>
    </source>
</evidence>
<keyword evidence="2 6" id="KW-0328">Glycosyltransferase</keyword>
<dbReference type="CDD" id="cd11344">
    <property type="entry name" value="AmyAc_GlgE_like"/>
    <property type="match status" value="1"/>
</dbReference>
<dbReference type="SMART" id="SM00642">
    <property type="entry name" value="Aamy"/>
    <property type="match status" value="1"/>
</dbReference>
<evidence type="ECO:0000259" key="8">
    <source>
        <dbReference type="SMART" id="SM00642"/>
    </source>
</evidence>
<dbReference type="Pfam" id="PF11896">
    <property type="entry name" value="GlgE_dom_N_S"/>
    <property type="match status" value="1"/>
</dbReference>
<feature type="active site" description="Nucleophile" evidence="6">
    <location>
        <position position="404"/>
    </location>
</feature>
<protein>
    <recommendedName>
        <fullName evidence="6">Alpha-1,4-glucan:maltose-1-phosphate maltosyltransferase</fullName>
        <shortName evidence="6">GMPMT</shortName>
        <ecNumber evidence="6">2.4.99.16</ecNumber>
    </recommendedName>
    <alternativeName>
        <fullName evidence="6">(1-&gt;4)-alpha-D-glucan:maltose-1-phosphate alpha-D-maltosyltransferase</fullName>
    </alternativeName>
</protein>
<dbReference type="Pfam" id="PF21702">
    <property type="entry name" value="GLGE_C"/>
    <property type="match status" value="1"/>
</dbReference>
<evidence type="ECO:0000256" key="2">
    <source>
        <dbReference type="ARBA" id="ARBA00022676"/>
    </source>
</evidence>
<reference evidence="9 10" key="1">
    <citation type="submission" date="2016-10" db="EMBL/GenBank/DDBJ databases">
        <authorList>
            <person name="de Groot N.N."/>
        </authorList>
    </citation>
    <scope>NUCLEOTIDE SEQUENCE [LARGE SCALE GENOMIC DNA]</scope>
    <source>
        <strain evidence="9 10">LMG 25475</strain>
    </source>
</reference>
<keyword evidence="3 6" id="KW-0808">Transferase</keyword>